<evidence type="ECO:0000259" key="7">
    <source>
        <dbReference type="Pfam" id="PF25137"/>
    </source>
</evidence>
<organism evidence="8 9">
    <name type="scientific">Roseibium limicola</name>
    <dbReference type="NCBI Taxonomy" id="2816037"/>
    <lineage>
        <taxon>Bacteria</taxon>
        <taxon>Pseudomonadati</taxon>
        <taxon>Pseudomonadota</taxon>
        <taxon>Alphaproteobacteria</taxon>
        <taxon>Hyphomicrobiales</taxon>
        <taxon>Stappiaceae</taxon>
        <taxon>Roseibium</taxon>
    </lineage>
</organism>
<sequence length="375" mass="39085">MVAISYLTQIEFGAGVLSELSGLLLAQCIKKPLLVTDKGLVATGIVDRVMAELTASDNVPVFDGTPSNPTETAVLKALQLYRSSECDGVLAVGGGSSIDLAKAIALLATHEAPLAQYAAIEGGVAKIGPVAPMVAVPTTSGTGSEVGRATLITLQDGRKLGLISPHLIPKVALCDPDLTMGLPSGLTAATGLDAISHCIETYLSPRVNPVAEAIALDGLERAVGAIEIAVLNGADKSARWELMMASLQGGLTFQKGLGAIHSLSHPLGALKYVNLHHGTINAILLPPVLDFNEPVCVEKYARIKKRLGLSPDQSLSRFFADLNARLGLPATLKEVGLREGDLLTIAEAAVLDHSTPTNPRPCTADDFLALLKSVY</sequence>
<feature type="domain" description="Fe-containing alcohol dehydrogenase-like C-terminal" evidence="7">
    <location>
        <begin position="187"/>
        <end position="375"/>
    </location>
</feature>
<protein>
    <submittedName>
        <fullName evidence="8">Iron-containing alcohol dehydrogenase</fullName>
    </submittedName>
</protein>
<keyword evidence="3" id="KW-0560">Oxidoreductase</keyword>
<dbReference type="GO" id="GO:0046872">
    <property type="term" value="F:metal ion binding"/>
    <property type="evidence" value="ECO:0007669"/>
    <property type="project" value="InterPro"/>
</dbReference>
<feature type="domain" description="Alcohol dehydrogenase iron-type/glycerol dehydrogenase GldA" evidence="6">
    <location>
        <begin position="8"/>
        <end position="176"/>
    </location>
</feature>
<dbReference type="InterPro" id="IPR001670">
    <property type="entry name" value="ADH_Fe/GldA"/>
</dbReference>
<dbReference type="SUPFAM" id="SSF56796">
    <property type="entry name" value="Dehydroquinate synthase-like"/>
    <property type="match status" value="1"/>
</dbReference>
<proteinExistence type="inferred from homology"/>
<evidence type="ECO:0000313" key="9">
    <source>
        <dbReference type="Proteomes" id="UP000664779"/>
    </source>
</evidence>
<dbReference type="InterPro" id="IPR056798">
    <property type="entry name" value="ADH_Fe_C"/>
</dbReference>
<dbReference type="Proteomes" id="UP000664779">
    <property type="component" value="Unassembled WGS sequence"/>
</dbReference>
<comment type="caution">
    <text evidence="8">The sequence shown here is derived from an EMBL/GenBank/DDBJ whole genome shotgun (WGS) entry which is preliminary data.</text>
</comment>
<evidence type="ECO:0000313" key="8">
    <source>
        <dbReference type="EMBL" id="MBO0347052.1"/>
    </source>
</evidence>
<comment type="cofactor">
    <cofactor evidence="1">
        <name>Fe cation</name>
        <dbReference type="ChEBI" id="CHEBI:24875"/>
    </cofactor>
</comment>
<dbReference type="RefSeq" id="WP_206943583.1">
    <property type="nucleotide sequence ID" value="NZ_JAFLNF010000008.1"/>
</dbReference>
<dbReference type="AlphaFoldDB" id="A0A939ER55"/>
<dbReference type="InterPro" id="IPR039697">
    <property type="entry name" value="Alcohol_dehydrogenase_Fe"/>
</dbReference>
<gene>
    <name evidence="8" type="ORF">J0X15_17630</name>
</gene>
<dbReference type="Pfam" id="PF25137">
    <property type="entry name" value="ADH_Fe_C"/>
    <property type="match status" value="1"/>
</dbReference>
<evidence type="ECO:0000256" key="1">
    <source>
        <dbReference type="ARBA" id="ARBA00001962"/>
    </source>
</evidence>
<comment type="catalytic activity">
    <reaction evidence="5">
        <text>a primary alcohol + NAD(+) = an aldehyde + NADH + H(+)</text>
        <dbReference type="Rhea" id="RHEA:10736"/>
        <dbReference type="ChEBI" id="CHEBI:15378"/>
        <dbReference type="ChEBI" id="CHEBI:15734"/>
        <dbReference type="ChEBI" id="CHEBI:17478"/>
        <dbReference type="ChEBI" id="CHEBI:57540"/>
        <dbReference type="ChEBI" id="CHEBI:57945"/>
        <dbReference type="EC" id="1.1.1.1"/>
    </reaction>
</comment>
<evidence type="ECO:0000256" key="5">
    <source>
        <dbReference type="ARBA" id="ARBA00049243"/>
    </source>
</evidence>
<dbReference type="FunFam" id="3.40.50.1970:FF:000003">
    <property type="entry name" value="Alcohol dehydrogenase, iron-containing"/>
    <property type="match status" value="1"/>
</dbReference>
<name>A0A939ER55_9HYPH</name>
<keyword evidence="4" id="KW-0520">NAD</keyword>
<keyword evidence="9" id="KW-1185">Reference proteome</keyword>
<dbReference type="PROSITE" id="PS00913">
    <property type="entry name" value="ADH_IRON_1"/>
    <property type="match status" value="1"/>
</dbReference>
<dbReference type="PANTHER" id="PTHR11496:SF102">
    <property type="entry name" value="ALCOHOL DEHYDROGENASE 4"/>
    <property type="match status" value="1"/>
</dbReference>
<reference evidence="8" key="1">
    <citation type="submission" date="2021-03" db="EMBL/GenBank/DDBJ databases">
        <title>Roseibium sp. CAU 1637 isolated from Incheon.</title>
        <authorList>
            <person name="Kim W."/>
        </authorList>
    </citation>
    <scope>NUCLEOTIDE SEQUENCE</scope>
    <source>
        <strain evidence="8">CAU 1637</strain>
    </source>
</reference>
<comment type="similarity">
    <text evidence="2">Belongs to the iron-containing alcohol dehydrogenase family.</text>
</comment>
<evidence type="ECO:0000256" key="4">
    <source>
        <dbReference type="ARBA" id="ARBA00023027"/>
    </source>
</evidence>
<dbReference type="Gene3D" id="1.20.1090.10">
    <property type="entry name" value="Dehydroquinate synthase-like - alpha domain"/>
    <property type="match status" value="1"/>
</dbReference>
<dbReference type="Pfam" id="PF00465">
    <property type="entry name" value="Fe-ADH"/>
    <property type="match status" value="1"/>
</dbReference>
<dbReference type="Gene3D" id="3.40.50.1970">
    <property type="match status" value="1"/>
</dbReference>
<dbReference type="PANTHER" id="PTHR11496">
    <property type="entry name" value="ALCOHOL DEHYDROGENASE"/>
    <property type="match status" value="1"/>
</dbReference>
<dbReference type="EMBL" id="JAFLNF010000008">
    <property type="protein sequence ID" value="MBO0347052.1"/>
    <property type="molecule type" value="Genomic_DNA"/>
</dbReference>
<dbReference type="CDD" id="cd14861">
    <property type="entry name" value="Fe-ADH-like"/>
    <property type="match status" value="1"/>
</dbReference>
<dbReference type="InterPro" id="IPR018211">
    <property type="entry name" value="ADH_Fe_CS"/>
</dbReference>
<accession>A0A939ER55</accession>
<evidence type="ECO:0000259" key="6">
    <source>
        <dbReference type="Pfam" id="PF00465"/>
    </source>
</evidence>
<dbReference type="GO" id="GO:0004022">
    <property type="term" value="F:alcohol dehydrogenase (NAD+) activity"/>
    <property type="evidence" value="ECO:0007669"/>
    <property type="project" value="UniProtKB-EC"/>
</dbReference>
<evidence type="ECO:0000256" key="3">
    <source>
        <dbReference type="ARBA" id="ARBA00023002"/>
    </source>
</evidence>
<evidence type="ECO:0000256" key="2">
    <source>
        <dbReference type="ARBA" id="ARBA00007358"/>
    </source>
</evidence>